<gene>
    <name evidence="1" type="ORF">DQ384_05310</name>
</gene>
<dbReference type="Proteomes" id="UP000253094">
    <property type="component" value="Unassembled WGS sequence"/>
</dbReference>
<sequence length="94" mass="10322">MAEEIGAMPRPVGPALVYVSEGVGWTATVIDRADLTAMPPRDRALCRALLKHALGALDALDETRPRLVLDNYYEVPNGSSARTAEELNFLTQRR</sequence>
<keyword evidence="2" id="KW-1185">Reference proteome</keyword>
<organism evidence="1 2">
    <name type="scientific">Sphaerisporangium album</name>
    <dbReference type="NCBI Taxonomy" id="509200"/>
    <lineage>
        <taxon>Bacteria</taxon>
        <taxon>Bacillati</taxon>
        <taxon>Actinomycetota</taxon>
        <taxon>Actinomycetes</taxon>
        <taxon>Streptosporangiales</taxon>
        <taxon>Streptosporangiaceae</taxon>
        <taxon>Sphaerisporangium</taxon>
    </lineage>
</organism>
<dbReference type="AlphaFoldDB" id="A0A367FQ47"/>
<accession>A0A367FQ47</accession>
<proteinExistence type="predicted"/>
<evidence type="ECO:0000313" key="2">
    <source>
        <dbReference type="Proteomes" id="UP000253094"/>
    </source>
</evidence>
<dbReference type="EMBL" id="QOIL01000003">
    <property type="protein sequence ID" value="RCG31962.1"/>
    <property type="molecule type" value="Genomic_DNA"/>
</dbReference>
<protein>
    <submittedName>
        <fullName evidence="1">Uncharacterized protein</fullName>
    </submittedName>
</protein>
<evidence type="ECO:0000313" key="1">
    <source>
        <dbReference type="EMBL" id="RCG31962.1"/>
    </source>
</evidence>
<reference evidence="1 2" key="1">
    <citation type="submission" date="2018-06" db="EMBL/GenBank/DDBJ databases">
        <title>Sphaerisporangium craniellae sp. nov., isolated from a marine sponge in the South China Sea.</title>
        <authorList>
            <person name="Li L."/>
        </authorList>
    </citation>
    <scope>NUCLEOTIDE SEQUENCE [LARGE SCALE GENOMIC DNA]</scope>
    <source>
        <strain evidence="1 2">CCTCC AA 208026</strain>
    </source>
</reference>
<name>A0A367FQ47_9ACTN</name>
<comment type="caution">
    <text evidence="1">The sequence shown here is derived from an EMBL/GenBank/DDBJ whole genome shotgun (WGS) entry which is preliminary data.</text>
</comment>